<dbReference type="PIRSF" id="PIRSF036948">
    <property type="entry name" value="TOM1"/>
    <property type="match status" value="1"/>
</dbReference>
<dbReference type="Pfam" id="PF00790">
    <property type="entry name" value="VHS"/>
    <property type="match status" value="1"/>
</dbReference>
<keyword evidence="2" id="KW-0813">Transport</keyword>
<dbReference type="Gene3D" id="1.20.58.160">
    <property type="match status" value="1"/>
</dbReference>
<sequence>MTSVFKNPLSTPVGQRLNTAVSHGQSSIDYPLVMEMCDIINDTDNGPKEAKAAFKKILFSSKDTGLVLQCLAILDMCIKNGQKRFHRHIITKDFVLEIAKLAQTGKSTHNAVREKSLLLIQSWADTYRGKEDMGVAAEIYDQLKSNGVEFPAVNLDDMVPVRTPPSRQSGSSPPPSTQQNLPFPQSGASYSRQQMPIQAPPPPQQTYHTQQVRPQQPQRPTYAPQHATSMPPRPLTGEQMAKILSEADIVETNVQVLSDLMLNSIPGQERQNDIDFIQTLKDTIQKMQTRLMELLNSPNTEEITGRLLQLNDDINNVFTRHERYLRQTQAASNPESTQRPIHIPEDPTADTGISYPTLSTSTPDPQLDSSTPDFSSPATKPPVPAVTAPAVATPAVSPPAVTTPAVSDPIAELLLLDFGTTSSGVDATPVIPIASPQVAAAQPPAQNTELDEFDIFAKSRQNTYGTEFTNTSYSDTATQPSTSITKALHPRSMSPEDAHGISEWLAATNLTTTDAKPDSQTTSEDFDKFLEERVNAPYTKSAGSSKAKKSKEKVATPDDMFSL</sequence>
<dbReference type="GO" id="GO:0043130">
    <property type="term" value="F:ubiquitin binding"/>
    <property type="evidence" value="ECO:0007669"/>
    <property type="project" value="InterPro"/>
</dbReference>
<feature type="domain" description="GAT" evidence="6">
    <location>
        <begin position="238"/>
        <end position="326"/>
    </location>
</feature>
<evidence type="ECO:0000313" key="8">
    <source>
        <dbReference type="Proteomes" id="UP001165289"/>
    </source>
</evidence>
<dbReference type="InterPro" id="IPR002014">
    <property type="entry name" value="VHS_dom"/>
</dbReference>
<feature type="region of interest" description="Disordered" evidence="4">
    <location>
        <begin position="158"/>
        <end position="232"/>
    </location>
</feature>
<evidence type="ECO:0000313" key="7">
    <source>
        <dbReference type="EMBL" id="KAI6661032.1"/>
    </source>
</evidence>
<dbReference type="GO" id="GO:0015031">
    <property type="term" value="P:protein transport"/>
    <property type="evidence" value="ECO:0007669"/>
    <property type="project" value="UniProtKB-KW"/>
</dbReference>
<gene>
    <name evidence="7" type="ORF">LOD99_13754</name>
</gene>
<evidence type="ECO:0000259" key="5">
    <source>
        <dbReference type="PROSITE" id="PS50179"/>
    </source>
</evidence>
<dbReference type="Gene3D" id="1.25.40.90">
    <property type="match status" value="1"/>
</dbReference>
<dbReference type="InterPro" id="IPR038425">
    <property type="entry name" value="GAT_sf"/>
</dbReference>
<evidence type="ECO:0000256" key="2">
    <source>
        <dbReference type="ARBA" id="ARBA00022448"/>
    </source>
</evidence>
<evidence type="ECO:0000256" key="1">
    <source>
        <dbReference type="ARBA" id="ARBA00007708"/>
    </source>
</evidence>
<proteinExistence type="inferred from homology"/>
<keyword evidence="8" id="KW-1185">Reference proteome</keyword>
<evidence type="ECO:0000259" key="6">
    <source>
        <dbReference type="PROSITE" id="PS50909"/>
    </source>
</evidence>
<dbReference type="GO" id="GO:0030276">
    <property type="term" value="F:clathrin binding"/>
    <property type="evidence" value="ECO:0007669"/>
    <property type="project" value="TreeGrafter"/>
</dbReference>
<feature type="domain" description="VHS" evidence="5">
    <location>
        <begin position="20"/>
        <end position="151"/>
    </location>
</feature>
<dbReference type="InterPro" id="IPR008942">
    <property type="entry name" value="ENTH_VHS"/>
</dbReference>
<feature type="compositionally biased region" description="Basic and acidic residues" evidence="4">
    <location>
        <begin position="525"/>
        <end position="534"/>
    </location>
</feature>
<dbReference type="Pfam" id="PF03127">
    <property type="entry name" value="GAT"/>
    <property type="match status" value="1"/>
</dbReference>
<protein>
    <recommendedName>
        <fullName evidence="9">TOM1-like protein 2</fullName>
    </recommendedName>
</protein>
<reference evidence="7 8" key="1">
    <citation type="journal article" date="2023" name="BMC Biol.">
        <title>The compact genome of the sponge Oopsacas minuta (Hexactinellida) is lacking key metazoan core genes.</title>
        <authorList>
            <person name="Santini S."/>
            <person name="Schenkelaars Q."/>
            <person name="Jourda C."/>
            <person name="Duchesne M."/>
            <person name="Belahbib H."/>
            <person name="Rocher C."/>
            <person name="Selva M."/>
            <person name="Riesgo A."/>
            <person name="Vervoort M."/>
            <person name="Leys S.P."/>
            <person name="Kodjabachian L."/>
            <person name="Le Bivic A."/>
            <person name="Borchiellini C."/>
            <person name="Claverie J.M."/>
            <person name="Renard E."/>
        </authorList>
    </citation>
    <scope>NUCLEOTIDE SEQUENCE [LARGE SCALE GENOMIC DNA]</scope>
    <source>
        <strain evidence="7">SPO-2</strain>
    </source>
</reference>
<keyword evidence="3" id="KW-0653">Protein transport</keyword>
<evidence type="ECO:0008006" key="9">
    <source>
        <dbReference type="Google" id="ProtNLM"/>
    </source>
</evidence>
<dbReference type="InterPro" id="IPR014645">
    <property type="entry name" value="TOM1"/>
</dbReference>
<feature type="compositionally biased region" description="Polar residues" evidence="4">
    <location>
        <begin position="510"/>
        <end position="523"/>
    </location>
</feature>
<dbReference type="PANTHER" id="PTHR13856:SF137">
    <property type="entry name" value="GH05942P"/>
    <property type="match status" value="1"/>
</dbReference>
<dbReference type="InterPro" id="IPR004152">
    <property type="entry name" value="GAT_dom"/>
</dbReference>
<dbReference type="AlphaFoldDB" id="A0AAV7KI32"/>
<dbReference type="SMART" id="SM00288">
    <property type="entry name" value="VHS"/>
    <property type="match status" value="1"/>
</dbReference>
<dbReference type="SUPFAM" id="SSF89009">
    <property type="entry name" value="GAT-like domain"/>
    <property type="match status" value="1"/>
</dbReference>
<feature type="region of interest" description="Disordered" evidence="4">
    <location>
        <begin position="510"/>
        <end position="563"/>
    </location>
</feature>
<dbReference type="GO" id="GO:0007165">
    <property type="term" value="P:signal transduction"/>
    <property type="evidence" value="ECO:0007669"/>
    <property type="project" value="TreeGrafter"/>
</dbReference>
<name>A0AAV7KI32_9METZ</name>
<dbReference type="SUPFAM" id="SSF48464">
    <property type="entry name" value="ENTH/VHS domain"/>
    <property type="match status" value="1"/>
</dbReference>
<feature type="compositionally biased region" description="Polar residues" evidence="4">
    <location>
        <begin position="180"/>
        <end position="192"/>
    </location>
</feature>
<dbReference type="Proteomes" id="UP001165289">
    <property type="component" value="Unassembled WGS sequence"/>
</dbReference>
<dbReference type="GO" id="GO:0035091">
    <property type="term" value="F:phosphatidylinositol binding"/>
    <property type="evidence" value="ECO:0007669"/>
    <property type="project" value="InterPro"/>
</dbReference>
<evidence type="ECO:0000256" key="4">
    <source>
        <dbReference type="SAM" id="MobiDB-lite"/>
    </source>
</evidence>
<dbReference type="PANTHER" id="PTHR13856">
    <property type="entry name" value="VHS DOMAIN CONTAINING PROTEIN FAMILY"/>
    <property type="match status" value="1"/>
</dbReference>
<evidence type="ECO:0000256" key="3">
    <source>
        <dbReference type="ARBA" id="ARBA00022927"/>
    </source>
</evidence>
<comment type="similarity">
    <text evidence="1">Belongs to the TOM1 family.</text>
</comment>
<feature type="compositionally biased region" description="Polar residues" evidence="4">
    <location>
        <begin position="354"/>
        <end position="374"/>
    </location>
</feature>
<feature type="region of interest" description="Disordered" evidence="4">
    <location>
        <begin position="327"/>
        <end position="385"/>
    </location>
</feature>
<dbReference type="PROSITE" id="PS50179">
    <property type="entry name" value="VHS"/>
    <property type="match status" value="1"/>
</dbReference>
<dbReference type="PROSITE" id="PS50909">
    <property type="entry name" value="GAT"/>
    <property type="match status" value="1"/>
</dbReference>
<dbReference type="EMBL" id="JAKMXF010000022">
    <property type="protein sequence ID" value="KAI6661032.1"/>
    <property type="molecule type" value="Genomic_DNA"/>
</dbReference>
<feature type="compositionally biased region" description="Polar residues" evidence="4">
    <location>
        <begin position="327"/>
        <end position="339"/>
    </location>
</feature>
<dbReference type="GO" id="GO:0005768">
    <property type="term" value="C:endosome"/>
    <property type="evidence" value="ECO:0007669"/>
    <property type="project" value="TreeGrafter"/>
</dbReference>
<organism evidence="7 8">
    <name type="scientific">Oopsacas minuta</name>
    <dbReference type="NCBI Taxonomy" id="111878"/>
    <lineage>
        <taxon>Eukaryota</taxon>
        <taxon>Metazoa</taxon>
        <taxon>Porifera</taxon>
        <taxon>Hexactinellida</taxon>
        <taxon>Hexasterophora</taxon>
        <taxon>Lyssacinosida</taxon>
        <taxon>Leucopsacidae</taxon>
        <taxon>Oopsacas</taxon>
    </lineage>
</organism>
<feature type="compositionally biased region" description="Low complexity" evidence="4">
    <location>
        <begin position="205"/>
        <end position="220"/>
    </location>
</feature>
<dbReference type="GO" id="GO:0016020">
    <property type="term" value="C:membrane"/>
    <property type="evidence" value="ECO:0007669"/>
    <property type="project" value="TreeGrafter"/>
</dbReference>
<comment type="caution">
    <text evidence="7">The sequence shown here is derived from an EMBL/GenBank/DDBJ whole genome shotgun (WGS) entry which is preliminary data.</text>
</comment>
<accession>A0AAV7KI32</accession>